<organism evidence="2 3">
    <name type="scientific">Bursaphelenchus okinawaensis</name>
    <dbReference type="NCBI Taxonomy" id="465554"/>
    <lineage>
        <taxon>Eukaryota</taxon>
        <taxon>Metazoa</taxon>
        <taxon>Ecdysozoa</taxon>
        <taxon>Nematoda</taxon>
        <taxon>Chromadorea</taxon>
        <taxon>Rhabditida</taxon>
        <taxon>Tylenchina</taxon>
        <taxon>Tylenchomorpha</taxon>
        <taxon>Aphelenchoidea</taxon>
        <taxon>Aphelenchoididae</taxon>
        <taxon>Bursaphelenchus</taxon>
    </lineage>
</organism>
<dbReference type="EMBL" id="CAJFDH010000005">
    <property type="protein sequence ID" value="CAD5224248.1"/>
    <property type="molecule type" value="Genomic_DNA"/>
</dbReference>
<dbReference type="AlphaFoldDB" id="A0A811L7Y8"/>
<feature type="region of interest" description="Disordered" evidence="1">
    <location>
        <begin position="1"/>
        <end position="29"/>
    </location>
</feature>
<dbReference type="Proteomes" id="UP000614601">
    <property type="component" value="Unassembled WGS sequence"/>
</dbReference>
<proteinExistence type="predicted"/>
<name>A0A811L7Y8_9BILA</name>
<accession>A0A811L7Y8</accession>
<reference evidence="2" key="1">
    <citation type="submission" date="2020-09" db="EMBL/GenBank/DDBJ databases">
        <authorList>
            <person name="Kikuchi T."/>
        </authorList>
    </citation>
    <scope>NUCLEOTIDE SEQUENCE</scope>
    <source>
        <strain evidence="2">SH1</strain>
    </source>
</reference>
<dbReference type="EMBL" id="CAJFCW020000005">
    <property type="protein sequence ID" value="CAG9119767.1"/>
    <property type="molecule type" value="Genomic_DNA"/>
</dbReference>
<sequence>MEEDEPFTLEEVGSPTSSSSESMADVRVRRTPGPILRTLRRLRFGRLFGEQSIATLEEIDLGDRRGLIAMTDYTKSPTNADIAGPGASHLRIIKKATDHLI</sequence>
<gene>
    <name evidence="2" type="ORF">BOKJ2_LOCUS10984</name>
</gene>
<dbReference type="Proteomes" id="UP000783686">
    <property type="component" value="Unassembled WGS sequence"/>
</dbReference>
<keyword evidence="3" id="KW-1185">Reference proteome</keyword>
<evidence type="ECO:0000313" key="2">
    <source>
        <dbReference type="EMBL" id="CAD5224248.1"/>
    </source>
</evidence>
<evidence type="ECO:0000313" key="3">
    <source>
        <dbReference type="Proteomes" id="UP000614601"/>
    </source>
</evidence>
<evidence type="ECO:0000256" key="1">
    <source>
        <dbReference type="SAM" id="MobiDB-lite"/>
    </source>
</evidence>
<comment type="caution">
    <text evidence="2">The sequence shown here is derived from an EMBL/GenBank/DDBJ whole genome shotgun (WGS) entry which is preliminary data.</text>
</comment>
<protein>
    <submittedName>
        <fullName evidence="2">Uncharacterized protein</fullName>
    </submittedName>
</protein>